<proteinExistence type="predicted"/>
<evidence type="ECO:0000313" key="4">
    <source>
        <dbReference type="Proteomes" id="UP000688947"/>
    </source>
</evidence>
<organism evidence="3 4">
    <name type="scientific">Phytophthora cactorum</name>
    <dbReference type="NCBI Taxonomy" id="29920"/>
    <lineage>
        <taxon>Eukaryota</taxon>
        <taxon>Sar</taxon>
        <taxon>Stramenopiles</taxon>
        <taxon>Oomycota</taxon>
        <taxon>Peronosporomycetes</taxon>
        <taxon>Peronosporales</taxon>
        <taxon>Peronosporaceae</taxon>
        <taxon>Phytophthora</taxon>
    </lineage>
</organism>
<dbReference type="PANTHER" id="PTHR10794:SF84">
    <property type="entry name" value="ESTERASE_LIPASE_THIOESTERASE FAMILY PROTEIN"/>
    <property type="match status" value="1"/>
</dbReference>
<dbReference type="InterPro" id="IPR050960">
    <property type="entry name" value="AB_hydrolase_4_sf"/>
</dbReference>
<gene>
    <name evidence="3" type="ORF">JG687_00010242</name>
</gene>
<accession>A0A8T1U9J7</accession>
<dbReference type="PANTHER" id="PTHR10794">
    <property type="entry name" value="ABHYDROLASE DOMAIN-CONTAINING PROTEIN"/>
    <property type="match status" value="1"/>
</dbReference>
<dbReference type="InterPro" id="IPR000073">
    <property type="entry name" value="AB_hydrolase_1"/>
</dbReference>
<comment type="caution">
    <text evidence="3">The sequence shown here is derived from an EMBL/GenBank/DDBJ whole genome shotgun (WGS) entry which is preliminary data.</text>
</comment>
<reference evidence="3" key="1">
    <citation type="submission" date="2021-01" db="EMBL/GenBank/DDBJ databases">
        <title>Phytophthora aleatoria, a newly-described species from Pinus radiata is distinct from Phytophthora cactorum isolates based on comparative genomics.</title>
        <authorList>
            <person name="Mcdougal R."/>
            <person name="Panda P."/>
            <person name="Williams N."/>
            <person name="Studholme D.J."/>
        </authorList>
    </citation>
    <scope>NUCLEOTIDE SEQUENCE</scope>
    <source>
        <strain evidence="3">NZFS 3830</strain>
    </source>
</reference>
<evidence type="ECO:0000256" key="1">
    <source>
        <dbReference type="SAM" id="Phobius"/>
    </source>
</evidence>
<dbReference type="AlphaFoldDB" id="A0A8T1U9J7"/>
<dbReference type="EMBL" id="JAENGZ010000571">
    <property type="protein sequence ID" value="KAG6957024.1"/>
    <property type="molecule type" value="Genomic_DNA"/>
</dbReference>
<dbReference type="VEuPathDB" id="FungiDB:PC110_g2958"/>
<feature type="transmembrane region" description="Helical" evidence="1">
    <location>
        <begin position="20"/>
        <end position="42"/>
    </location>
</feature>
<sequence>MGNVFTRALAWNHQPRFRLAFVLVLLYLAKKLLGPSLMAMLIRWHFARAGETPRLIYRKTPANKKLLSHCVTMTQTKYYPPWNLFNGHLQTITFAKDKRGPKIKYKRQLLDMPDGGVVSLDWALLPGHSLRSKESDGTGSSWIEGVDPTRRTVLLLPGLTGGSPANYIRFTVAKLHEIGWQCVVLNARGCANTPVRTAQLYCTAYTEDLRFVLQQLDKKYGFCQEAFVGVGFSMGSNVLVKYLGEEGEQTPLTGAVSVGNPFNLIKVSENLSGTWFNRLMYDKALNRSMKSLFFEKSNAAEKFEGYPGLDMEAVRASRTVREFDDTLTSVLFSYKNADHFYEDASSDKKLRAVKVPLLCINAEDDPISSGGHLAYYESSRREKEGPTMWTAKPIAEFAEAVRYHREDDEVLFSFEKPFYHVTALQAMQHTWNNELTMQSYRRPVDVASQSMTVFQLINDDTYVFRRRMRFRDKVVTTHYLRFRLKTNSGYAIGHYFNAACSELDQEYCVVRISGRMKVDANEVAASKAATDIIFGLLRWENLNIGPVFTFTAS</sequence>
<feature type="domain" description="AB hydrolase-1" evidence="2">
    <location>
        <begin position="152"/>
        <end position="376"/>
    </location>
</feature>
<dbReference type="OrthoDB" id="247542at2759"/>
<dbReference type="Pfam" id="PF00561">
    <property type="entry name" value="Abhydrolase_1"/>
    <property type="match status" value="1"/>
</dbReference>
<evidence type="ECO:0000313" key="3">
    <source>
        <dbReference type="EMBL" id="KAG6957024.1"/>
    </source>
</evidence>
<dbReference type="Proteomes" id="UP000688947">
    <property type="component" value="Unassembled WGS sequence"/>
</dbReference>
<protein>
    <recommendedName>
        <fullName evidence="2">AB hydrolase-1 domain-containing protein</fullName>
    </recommendedName>
</protein>
<dbReference type="GO" id="GO:0034338">
    <property type="term" value="F:short-chain carboxylesterase activity"/>
    <property type="evidence" value="ECO:0007669"/>
    <property type="project" value="TreeGrafter"/>
</dbReference>
<keyword evidence="1" id="KW-1133">Transmembrane helix</keyword>
<evidence type="ECO:0000259" key="2">
    <source>
        <dbReference type="Pfam" id="PF00561"/>
    </source>
</evidence>
<keyword evidence="1" id="KW-0472">Membrane</keyword>
<keyword evidence="1" id="KW-0812">Transmembrane</keyword>
<name>A0A8T1U9J7_9STRA</name>
<dbReference type="GO" id="GO:0047372">
    <property type="term" value="F:monoacylglycerol lipase activity"/>
    <property type="evidence" value="ECO:0007669"/>
    <property type="project" value="TreeGrafter"/>
</dbReference>